<dbReference type="AlphaFoldDB" id="A0AAE1D9Y4"/>
<evidence type="ECO:0000313" key="1">
    <source>
        <dbReference type="EMBL" id="KAK3761818.1"/>
    </source>
</evidence>
<organism evidence="1 2">
    <name type="scientific">Elysia crispata</name>
    <name type="common">lettuce slug</name>
    <dbReference type="NCBI Taxonomy" id="231223"/>
    <lineage>
        <taxon>Eukaryota</taxon>
        <taxon>Metazoa</taxon>
        <taxon>Spiralia</taxon>
        <taxon>Lophotrochozoa</taxon>
        <taxon>Mollusca</taxon>
        <taxon>Gastropoda</taxon>
        <taxon>Heterobranchia</taxon>
        <taxon>Euthyneura</taxon>
        <taxon>Panpulmonata</taxon>
        <taxon>Sacoglossa</taxon>
        <taxon>Placobranchoidea</taxon>
        <taxon>Plakobranchidae</taxon>
        <taxon>Elysia</taxon>
    </lineage>
</organism>
<sequence>MNPRVVYRTLHCSQISRAGFFHPSQRGEQVRGPLRRAAFEAWSVFLQRVFLGRAEVNKVTPSSRQTIGLTSTLDVLYELYSRTAVTKVLYECTFGRREKA</sequence>
<reference evidence="1" key="1">
    <citation type="journal article" date="2023" name="G3 (Bethesda)">
        <title>A reference genome for the long-term kleptoplast-retaining sea slug Elysia crispata morphotype clarki.</title>
        <authorList>
            <person name="Eastman K.E."/>
            <person name="Pendleton A.L."/>
            <person name="Shaikh M.A."/>
            <person name="Suttiyut T."/>
            <person name="Ogas R."/>
            <person name="Tomko P."/>
            <person name="Gavelis G."/>
            <person name="Widhalm J.R."/>
            <person name="Wisecaver J.H."/>
        </authorList>
    </citation>
    <scope>NUCLEOTIDE SEQUENCE</scope>
    <source>
        <strain evidence="1">ECLA1</strain>
    </source>
</reference>
<keyword evidence="2" id="KW-1185">Reference proteome</keyword>
<feature type="non-terminal residue" evidence="1">
    <location>
        <position position="1"/>
    </location>
</feature>
<name>A0AAE1D9Y4_9GAST</name>
<comment type="caution">
    <text evidence="1">The sequence shown here is derived from an EMBL/GenBank/DDBJ whole genome shotgun (WGS) entry which is preliminary data.</text>
</comment>
<gene>
    <name evidence="1" type="ORF">RRG08_014181</name>
</gene>
<dbReference type="EMBL" id="JAWDGP010004825">
    <property type="protein sequence ID" value="KAK3761818.1"/>
    <property type="molecule type" value="Genomic_DNA"/>
</dbReference>
<evidence type="ECO:0000313" key="2">
    <source>
        <dbReference type="Proteomes" id="UP001283361"/>
    </source>
</evidence>
<protein>
    <submittedName>
        <fullName evidence="1">Uncharacterized protein</fullName>
    </submittedName>
</protein>
<proteinExistence type="predicted"/>
<dbReference type="Proteomes" id="UP001283361">
    <property type="component" value="Unassembled WGS sequence"/>
</dbReference>
<accession>A0AAE1D9Y4</accession>